<evidence type="ECO:0000313" key="7">
    <source>
        <dbReference type="EMBL" id="JAP62322.1"/>
    </source>
</evidence>
<dbReference type="PANTHER" id="PTHR12326:SF3">
    <property type="entry name" value="DIFFERENTIALLY EXPRESSED IN FDCP 8 HOMOLOG"/>
    <property type="match status" value="1"/>
</dbReference>
<organism evidence="7">
    <name type="scientific">Schistocephalus solidus</name>
    <name type="common">Tapeworm</name>
    <dbReference type="NCBI Taxonomy" id="70667"/>
    <lineage>
        <taxon>Eukaryota</taxon>
        <taxon>Metazoa</taxon>
        <taxon>Spiralia</taxon>
        <taxon>Lophotrochozoa</taxon>
        <taxon>Platyhelminthes</taxon>
        <taxon>Cestoda</taxon>
        <taxon>Eucestoda</taxon>
        <taxon>Diphyllobothriidea</taxon>
        <taxon>Diphyllobothriidae</taxon>
        <taxon>Schistocephalus</taxon>
    </lineage>
</organism>
<keyword evidence="2" id="KW-0677">Repeat</keyword>
<dbReference type="CDD" id="cd00029">
    <property type="entry name" value="C1"/>
    <property type="match status" value="1"/>
</dbReference>
<keyword evidence="3" id="KW-0863">Zinc-finger</keyword>
<evidence type="ECO:0000259" key="6">
    <source>
        <dbReference type="SMART" id="SM01175"/>
    </source>
</evidence>
<name>A0A0V0J9E0_SCHSO</name>
<protein>
    <recommendedName>
        <fullName evidence="6">Rubicon Homology domain-containing protein</fullName>
    </recommendedName>
</protein>
<reference evidence="7" key="1">
    <citation type="submission" date="2016-01" db="EMBL/GenBank/DDBJ databases">
        <title>Reference transcriptome for the parasite Schistocephalus solidus: insights into the molecular evolution of parasitism.</title>
        <authorList>
            <person name="Hebert F.O."/>
            <person name="Grambauer S."/>
            <person name="Barber I."/>
            <person name="Landry C.R."/>
            <person name="Aubin-Horth N."/>
        </authorList>
    </citation>
    <scope>NUCLEOTIDE SEQUENCE</scope>
</reference>
<gene>
    <name evidence="7" type="ORF">TR145893</name>
</gene>
<evidence type="ECO:0000256" key="2">
    <source>
        <dbReference type="ARBA" id="ARBA00022737"/>
    </source>
</evidence>
<evidence type="ECO:0000256" key="1">
    <source>
        <dbReference type="ARBA" id="ARBA00022723"/>
    </source>
</evidence>
<sequence length="653" mass="72374">MDEGDPVRVNPFNSTSDVMQTGVLNLYIENNDKPQIDDNPCIAERNASFFEDLFPDVCALSSVEKLEAAVMHCKHIYLASGDQPKHYQQYILDRLIELRRLLHNAKERERYGGSCQLSRASLPALSSETDLQAAEYTAHYSDCVRLLGHKFQPVLAFRFLGAVCESCCRMVKGPAGRILVCGVCGIACHDSTSCTRGLIRQCPAASVLNYTLAGDGLTQPLRGQLPPTGPTPKTTTTRPRLLSHRIKSHSISSAAADSNRHPNVSSDVYVNPETTHQLLLDRLTYVEASLSAQAWRCWECGARLSANLEMDLGKLTCSTGRHSRPPPALLAAVRRLEAPHALKASEYGRQKRLLGVGEVAGLFSPALGPILSDADVAVVRAAGKLPDVSSTCSTDGDDDAVVEKRACPAQLCYYFGRYYCTNCHWGDFWKIPANIFILGLCTAYPVSRPAFLSLNFMWTRQQFRAPPAWQRWNPKALLTCSLRLRAFRLNAYFRICKKALETKQKFECHQPSWILEQPYTYTMWTVERVLDGSLPSALEALLRETGQHVETCELCMSFGQSICSVCRKPCPQPHQHLCAVCFVCWNATHRACLQPAVDADPQDIAEIEEAVAMLVSSSEDSLCREDVIEVFVPVLRVTCQHCAKPPADCSVTA</sequence>
<keyword evidence="1" id="KW-0479">Metal-binding</keyword>
<feature type="domain" description="Rubicon Homology" evidence="6">
    <location>
        <begin position="410"/>
        <end position="598"/>
    </location>
</feature>
<dbReference type="SMART" id="SM01175">
    <property type="entry name" value="DUF4206"/>
    <property type="match status" value="1"/>
</dbReference>
<feature type="region of interest" description="Disordered" evidence="5">
    <location>
        <begin position="219"/>
        <end position="242"/>
    </location>
</feature>
<dbReference type="Pfam" id="PF13901">
    <property type="entry name" value="RH_dom"/>
    <property type="match status" value="1"/>
</dbReference>
<dbReference type="AlphaFoldDB" id="A0A0V0J9E0"/>
<dbReference type="GO" id="GO:0008270">
    <property type="term" value="F:zinc ion binding"/>
    <property type="evidence" value="ECO:0007669"/>
    <property type="project" value="UniProtKB-KW"/>
</dbReference>
<dbReference type="InterPro" id="IPR025258">
    <property type="entry name" value="RH_dom"/>
</dbReference>
<dbReference type="PANTHER" id="PTHR12326">
    <property type="entry name" value="PLECKSTRIN HOMOLOGY DOMAIN CONTAINING PROTEIN"/>
    <property type="match status" value="1"/>
</dbReference>
<evidence type="ECO:0000256" key="4">
    <source>
        <dbReference type="ARBA" id="ARBA00022833"/>
    </source>
</evidence>
<evidence type="ECO:0000256" key="3">
    <source>
        <dbReference type="ARBA" id="ARBA00022771"/>
    </source>
</evidence>
<accession>A0A0V0J9E0</accession>
<dbReference type="EMBL" id="GEEE01000903">
    <property type="protein sequence ID" value="JAP62322.1"/>
    <property type="molecule type" value="Transcribed_RNA"/>
</dbReference>
<dbReference type="InterPro" id="IPR051366">
    <property type="entry name" value="DEF8"/>
</dbReference>
<proteinExistence type="predicted"/>
<evidence type="ECO:0000256" key="5">
    <source>
        <dbReference type="SAM" id="MobiDB-lite"/>
    </source>
</evidence>
<keyword evidence="4" id="KW-0862">Zinc</keyword>